<reference evidence="1 2" key="1">
    <citation type="journal article" date="2021" name="Nat. Plants">
        <title>The Taxus genome provides insights into paclitaxel biosynthesis.</title>
        <authorList>
            <person name="Xiong X."/>
            <person name="Gou J."/>
            <person name="Liao Q."/>
            <person name="Li Y."/>
            <person name="Zhou Q."/>
            <person name="Bi G."/>
            <person name="Li C."/>
            <person name="Du R."/>
            <person name="Wang X."/>
            <person name="Sun T."/>
            <person name="Guo L."/>
            <person name="Liang H."/>
            <person name="Lu P."/>
            <person name="Wu Y."/>
            <person name="Zhang Z."/>
            <person name="Ro D.K."/>
            <person name="Shang Y."/>
            <person name="Huang S."/>
            <person name="Yan J."/>
        </authorList>
    </citation>
    <scope>NUCLEOTIDE SEQUENCE [LARGE SCALE GENOMIC DNA]</scope>
    <source>
        <strain evidence="1">Ta-2019</strain>
    </source>
</reference>
<protein>
    <submittedName>
        <fullName evidence="1">Uncharacterized protein</fullName>
    </submittedName>
</protein>
<evidence type="ECO:0000313" key="1">
    <source>
        <dbReference type="EMBL" id="KAH9317925.1"/>
    </source>
</evidence>
<proteinExistence type="predicted"/>
<feature type="non-terminal residue" evidence="1">
    <location>
        <position position="1"/>
    </location>
</feature>
<evidence type="ECO:0000313" key="2">
    <source>
        <dbReference type="Proteomes" id="UP000824469"/>
    </source>
</evidence>
<accession>A0AA38G9Y4</accession>
<gene>
    <name evidence="1" type="ORF">KI387_019694</name>
</gene>
<dbReference type="Proteomes" id="UP000824469">
    <property type="component" value="Unassembled WGS sequence"/>
</dbReference>
<dbReference type="AlphaFoldDB" id="A0AA38G9Y4"/>
<keyword evidence="2" id="KW-1185">Reference proteome</keyword>
<dbReference type="EMBL" id="JAHRHJ020000004">
    <property type="protein sequence ID" value="KAH9317925.1"/>
    <property type="molecule type" value="Genomic_DNA"/>
</dbReference>
<name>A0AA38G9Y4_TAXCH</name>
<comment type="caution">
    <text evidence="1">The sequence shown here is derived from an EMBL/GenBank/DDBJ whole genome shotgun (WGS) entry which is preliminary data.</text>
</comment>
<sequence length="66" mass="7626">DSKDIYPSILVRVDPLRENLPPTNDDDDDVGVIEGYEVWYHEELPRHLTVSAESDKEDTMVELEIL</sequence>
<organism evidence="1 2">
    <name type="scientific">Taxus chinensis</name>
    <name type="common">Chinese yew</name>
    <name type="synonym">Taxus wallichiana var. chinensis</name>
    <dbReference type="NCBI Taxonomy" id="29808"/>
    <lineage>
        <taxon>Eukaryota</taxon>
        <taxon>Viridiplantae</taxon>
        <taxon>Streptophyta</taxon>
        <taxon>Embryophyta</taxon>
        <taxon>Tracheophyta</taxon>
        <taxon>Spermatophyta</taxon>
        <taxon>Pinopsida</taxon>
        <taxon>Pinidae</taxon>
        <taxon>Conifers II</taxon>
        <taxon>Cupressales</taxon>
        <taxon>Taxaceae</taxon>
        <taxon>Taxus</taxon>
    </lineage>
</organism>